<dbReference type="Gene3D" id="1.10.10.10">
    <property type="entry name" value="Winged helix-like DNA-binding domain superfamily/Winged helix DNA-binding domain"/>
    <property type="match status" value="1"/>
</dbReference>
<dbReference type="Gene3D" id="3.40.190.10">
    <property type="entry name" value="Periplasmic binding protein-like II"/>
    <property type="match status" value="2"/>
</dbReference>
<dbReference type="InterPro" id="IPR000847">
    <property type="entry name" value="LysR_HTH_N"/>
</dbReference>
<dbReference type="InterPro" id="IPR036388">
    <property type="entry name" value="WH-like_DNA-bd_sf"/>
</dbReference>
<comment type="similarity">
    <text evidence="2">Belongs to the LysR transcriptional regulatory family.</text>
</comment>
<dbReference type="InterPro" id="IPR005119">
    <property type="entry name" value="LysR_subst-bd"/>
</dbReference>
<evidence type="ECO:0000256" key="2">
    <source>
        <dbReference type="ARBA" id="ARBA00009437"/>
    </source>
</evidence>
<dbReference type="EMBL" id="LVYV01000002">
    <property type="protein sequence ID" value="KZD24765.1"/>
    <property type="molecule type" value="Genomic_DNA"/>
</dbReference>
<dbReference type="GO" id="GO:0005829">
    <property type="term" value="C:cytosol"/>
    <property type="evidence" value="ECO:0007669"/>
    <property type="project" value="TreeGrafter"/>
</dbReference>
<dbReference type="AlphaFoldDB" id="A0A164AGB1"/>
<dbReference type="PANTHER" id="PTHR30419:SF8">
    <property type="entry name" value="NITROGEN ASSIMILATION TRANSCRIPTIONAL ACTIVATOR-RELATED"/>
    <property type="match status" value="1"/>
</dbReference>
<organism evidence="7 8">
    <name type="scientific">Tardiphaga robiniae</name>
    <dbReference type="NCBI Taxonomy" id="943830"/>
    <lineage>
        <taxon>Bacteria</taxon>
        <taxon>Pseudomonadati</taxon>
        <taxon>Pseudomonadota</taxon>
        <taxon>Alphaproteobacteria</taxon>
        <taxon>Hyphomicrobiales</taxon>
        <taxon>Nitrobacteraceae</taxon>
        <taxon>Tardiphaga</taxon>
    </lineage>
</organism>
<keyword evidence="4" id="KW-0238">DNA-binding</keyword>
<dbReference type="RefSeq" id="WP_068730595.1">
    <property type="nucleotide sequence ID" value="NZ_JAVDSO010000002.1"/>
</dbReference>
<dbReference type="InterPro" id="IPR050950">
    <property type="entry name" value="HTH-type_LysR_regulators"/>
</dbReference>
<evidence type="ECO:0000259" key="6">
    <source>
        <dbReference type="PROSITE" id="PS50931"/>
    </source>
</evidence>
<evidence type="ECO:0000313" key="8">
    <source>
        <dbReference type="Proteomes" id="UP000076574"/>
    </source>
</evidence>
<gene>
    <name evidence="7" type="ORF">A4A58_20695</name>
</gene>
<dbReference type="SUPFAM" id="SSF46785">
    <property type="entry name" value="Winged helix' DNA-binding domain"/>
    <property type="match status" value="1"/>
</dbReference>
<dbReference type="InterPro" id="IPR036390">
    <property type="entry name" value="WH_DNA-bd_sf"/>
</dbReference>
<proteinExistence type="inferred from homology"/>
<dbReference type="CDD" id="cd08440">
    <property type="entry name" value="PBP2_LTTR_like_4"/>
    <property type="match status" value="1"/>
</dbReference>
<name>A0A164AGB1_9BRAD</name>
<comment type="function">
    <text evidence="1">NodD regulates the expression of the nodABCFE genes which encode other nodulation proteins. NodD is also a negative regulator of its own expression. Binds flavonoids as inducers.</text>
</comment>
<dbReference type="Pfam" id="PF03466">
    <property type="entry name" value="LysR_substrate"/>
    <property type="match status" value="1"/>
</dbReference>
<dbReference type="GO" id="GO:0003700">
    <property type="term" value="F:DNA-binding transcription factor activity"/>
    <property type="evidence" value="ECO:0007669"/>
    <property type="project" value="InterPro"/>
</dbReference>
<evidence type="ECO:0000256" key="1">
    <source>
        <dbReference type="ARBA" id="ARBA00003502"/>
    </source>
</evidence>
<dbReference type="PANTHER" id="PTHR30419">
    <property type="entry name" value="HTH-TYPE TRANSCRIPTIONAL REGULATOR YBHD"/>
    <property type="match status" value="1"/>
</dbReference>
<dbReference type="OrthoDB" id="8437302at2"/>
<dbReference type="GO" id="GO:0003677">
    <property type="term" value="F:DNA binding"/>
    <property type="evidence" value="ECO:0007669"/>
    <property type="project" value="UniProtKB-KW"/>
</dbReference>
<keyword evidence="3" id="KW-0805">Transcription regulation</keyword>
<comment type="caution">
    <text evidence="7">The sequence shown here is derived from an EMBL/GenBank/DDBJ whole genome shotgun (WGS) entry which is preliminary data.</text>
</comment>
<evidence type="ECO:0000256" key="5">
    <source>
        <dbReference type="ARBA" id="ARBA00023163"/>
    </source>
</evidence>
<evidence type="ECO:0000313" key="7">
    <source>
        <dbReference type="EMBL" id="KZD24765.1"/>
    </source>
</evidence>
<feature type="domain" description="HTH lysR-type" evidence="6">
    <location>
        <begin position="3"/>
        <end position="60"/>
    </location>
</feature>
<sequence>MRIDFPGLQAFLSIAERGSFSRAAAHLNLSQTALSHRIKKLEEDLGFQLLARTTRQVALTPAGLELLPTARRMIGELSDSIDLLRARGRKRQEHIALGCLPTIAAYHLPRVLKQFNAVHPGISIKIHDNSASEIATLVQSGQAEFGITITATNIWDLAVTPLIKERFVLLCTKDHAFAQRKFVAWSHLEDMPLIRISPQAGNRALIDDALGHRRDKLNWRYEVQHLQTAVGMVFEKLGIAVVPSIAVATQGTAGLVAVPLRNPSVSRTVGIIVKRGQPVSKPAQALIDLTRKYFQAAG</sequence>
<dbReference type="STRING" id="943830.A4A58_20695"/>
<dbReference type="Proteomes" id="UP000076574">
    <property type="component" value="Unassembled WGS sequence"/>
</dbReference>
<dbReference type="FunFam" id="1.10.10.10:FF:000001">
    <property type="entry name" value="LysR family transcriptional regulator"/>
    <property type="match status" value="1"/>
</dbReference>
<keyword evidence="5" id="KW-0804">Transcription</keyword>
<dbReference type="SUPFAM" id="SSF53850">
    <property type="entry name" value="Periplasmic binding protein-like II"/>
    <property type="match status" value="1"/>
</dbReference>
<reference evidence="7 8" key="1">
    <citation type="submission" date="2016-03" db="EMBL/GenBank/DDBJ databases">
        <title>Microsymbionts genomes from the relict species Vavilovia formosa (Stev.) Fed.</title>
        <authorList>
            <person name="Kopat V."/>
            <person name="Chirak E."/>
            <person name="Kimeklis A."/>
            <person name="Andronov E."/>
        </authorList>
    </citation>
    <scope>NUCLEOTIDE SEQUENCE [LARGE SCALE GENOMIC DNA]</scope>
    <source>
        <strain evidence="7 8">Vaf07</strain>
    </source>
</reference>
<evidence type="ECO:0000256" key="4">
    <source>
        <dbReference type="ARBA" id="ARBA00023125"/>
    </source>
</evidence>
<accession>A0A164AGB1</accession>
<dbReference type="PRINTS" id="PR00039">
    <property type="entry name" value="HTHLYSR"/>
</dbReference>
<dbReference type="PROSITE" id="PS50931">
    <property type="entry name" value="HTH_LYSR"/>
    <property type="match status" value="1"/>
</dbReference>
<protein>
    <recommendedName>
        <fullName evidence="6">HTH lysR-type domain-containing protein</fullName>
    </recommendedName>
</protein>
<evidence type="ECO:0000256" key="3">
    <source>
        <dbReference type="ARBA" id="ARBA00023015"/>
    </source>
</evidence>
<keyword evidence="8" id="KW-1185">Reference proteome</keyword>
<dbReference type="Pfam" id="PF00126">
    <property type="entry name" value="HTH_1"/>
    <property type="match status" value="1"/>
</dbReference>